<evidence type="ECO:0000256" key="2">
    <source>
        <dbReference type="ARBA" id="ARBA00022630"/>
    </source>
</evidence>
<dbReference type="PANTHER" id="PTHR11082">
    <property type="entry name" value="TRNA-DIHYDROURIDINE SYNTHASE"/>
    <property type="match status" value="1"/>
</dbReference>
<reference evidence="12" key="1">
    <citation type="submission" date="2020-11" db="EMBL/GenBank/DDBJ databases">
        <authorList>
            <person name="Whiteford S."/>
        </authorList>
    </citation>
    <scope>NUCLEOTIDE SEQUENCE</scope>
</reference>
<dbReference type="GO" id="GO:0006397">
    <property type="term" value="P:mRNA processing"/>
    <property type="evidence" value="ECO:0007669"/>
    <property type="project" value="UniProtKB-KW"/>
</dbReference>
<dbReference type="Proteomes" id="UP000653454">
    <property type="component" value="Unassembled WGS sequence"/>
</dbReference>
<keyword evidence="13" id="KW-1185">Reference proteome</keyword>
<keyword evidence="2" id="KW-0285">Flavoprotein</keyword>
<evidence type="ECO:0000256" key="8">
    <source>
        <dbReference type="ARBA" id="ARBA00023027"/>
    </source>
</evidence>
<feature type="domain" description="DUS-like FMN-binding" evidence="11">
    <location>
        <begin position="24"/>
        <end position="287"/>
    </location>
</feature>
<evidence type="ECO:0000313" key="12">
    <source>
        <dbReference type="EMBL" id="CAG9136214.1"/>
    </source>
</evidence>
<dbReference type="GO" id="GO:0102267">
    <property type="term" value="F:tRNA-dihydrouridine20b synthase activity"/>
    <property type="evidence" value="ECO:0007669"/>
    <property type="project" value="UniProtKB-ARBA"/>
</dbReference>
<dbReference type="CDD" id="cd02801">
    <property type="entry name" value="DUS_like_FMN"/>
    <property type="match status" value="1"/>
</dbReference>
<dbReference type="PANTHER" id="PTHR11082:SF31">
    <property type="entry name" value="TRNA-DIHYDROURIDINE(20A_20B) SYNTHASE [NAD(P)+]-LIKE"/>
    <property type="match status" value="1"/>
</dbReference>
<comment type="cofactor">
    <cofactor evidence="1">
        <name>FMN</name>
        <dbReference type="ChEBI" id="CHEBI:58210"/>
    </cofactor>
</comment>
<sequence>MKAKTNIEDLFKTAKENNTYLKVCAPMVRYSKVQFRTLVKSYGVDLCFTPMILADSFCQNSKARVSEFSTTTKDSPLIVQFAANNVNDFVDATQLLYPYADGVDLNCGCPQRWAMKDGYGSALLSKPELICDLVKGIRSNLPNSFSVSVKIRILKDLKRTIDMCRQMEKCGVTFLTVHGRTPTQKSGEEINADALAEVCKSVEVPIIANGGVKTLEDADRIYERVNCAGVMAASGLLTNPALFSGINITPLDCVRQWMALRDRYADRISFQVYHHHLVFMLEKIMAKQQKPIFNLLKTIDSIDEFLYNHILDKRDSGNINLSCDEFVECVFDDAIVSRHVGKCRGCSKSLYYCICSDKYDASNTDGSYFTSHVKKTACDLDYMDSVGNMFGEY</sequence>
<dbReference type="InterPro" id="IPR018517">
    <property type="entry name" value="tRNA_hU_synthase_CS"/>
</dbReference>
<dbReference type="Pfam" id="PF01207">
    <property type="entry name" value="Dus"/>
    <property type="match status" value="1"/>
</dbReference>
<accession>A0A8S4G8M0</accession>
<keyword evidence="5" id="KW-0819">tRNA processing</keyword>
<keyword evidence="8" id="KW-0520">NAD</keyword>
<evidence type="ECO:0000256" key="10">
    <source>
        <dbReference type="ARBA" id="ARBA00078338"/>
    </source>
</evidence>
<evidence type="ECO:0000256" key="9">
    <source>
        <dbReference type="ARBA" id="ARBA00071722"/>
    </source>
</evidence>
<dbReference type="FunFam" id="3.20.20.70:FF:000159">
    <property type="entry name" value="tRNA-dihydrouridine synthase 4"/>
    <property type="match status" value="1"/>
</dbReference>
<dbReference type="EMBL" id="CAJHNJ030000128">
    <property type="protein sequence ID" value="CAG9136214.1"/>
    <property type="molecule type" value="Genomic_DNA"/>
</dbReference>
<keyword evidence="3" id="KW-0288">FMN</keyword>
<evidence type="ECO:0000259" key="11">
    <source>
        <dbReference type="Pfam" id="PF01207"/>
    </source>
</evidence>
<dbReference type="AlphaFoldDB" id="A0A8S4G8M0"/>
<keyword evidence="4" id="KW-0507">mRNA processing</keyword>
<evidence type="ECO:0000256" key="7">
    <source>
        <dbReference type="ARBA" id="ARBA00023002"/>
    </source>
</evidence>
<evidence type="ECO:0000313" key="13">
    <source>
        <dbReference type="Proteomes" id="UP000653454"/>
    </source>
</evidence>
<dbReference type="InterPro" id="IPR013785">
    <property type="entry name" value="Aldolase_TIM"/>
</dbReference>
<evidence type="ECO:0000256" key="4">
    <source>
        <dbReference type="ARBA" id="ARBA00022664"/>
    </source>
</evidence>
<proteinExistence type="predicted"/>
<organism evidence="12 13">
    <name type="scientific">Plutella xylostella</name>
    <name type="common">Diamondback moth</name>
    <name type="synonym">Plutella maculipennis</name>
    <dbReference type="NCBI Taxonomy" id="51655"/>
    <lineage>
        <taxon>Eukaryota</taxon>
        <taxon>Metazoa</taxon>
        <taxon>Ecdysozoa</taxon>
        <taxon>Arthropoda</taxon>
        <taxon>Hexapoda</taxon>
        <taxon>Insecta</taxon>
        <taxon>Pterygota</taxon>
        <taxon>Neoptera</taxon>
        <taxon>Endopterygota</taxon>
        <taxon>Lepidoptera</taxon>
        <taxon>Glossata</taxon>
        <taxon>Ditrysia</taxon>
        <taxon>Yponomeutoidea</taxon>
        <taxon>Plutellidae</taxon>
        <taxon>Plutella</taxon>
    </lineage>
</organism>
<protein>
    <recommendedName>
        <fullName evidence="9">tRNA-dihydrouridine(20a/20b) synthase [NAD(P)+]</fullName>
    </recommendedName>
    <alternativeName>
        <fullName evidence="10">tRNA-dihydrouridine synthase 4</fullName>
    </alternativeName>
</protein>
<dbReference type="SUPFAM" id="SSF51395">
    <property type="entry name" value="FMN-linked oxidoreductases"/>
    <property type="match status" value="1"/>
</dbReference>
<gene>
    <name evidence="12" type="ORF">PLXY2_LOCUS14456</name>
</gene>
<dbReference type="GO" id="GO:0050660">
    <property type="term" value="F:flavin adenine dinucleotide binding"/>
    <property type="evidence" value="ECO:0007669"/>
    <property type="project" value="InterPro"/>
</dbReference>
<keyword evidence="7" id="KW-0560">Oxidoreductase</keyword>
<keyword evidence="6" id="KW-0521">NADP</keyword>
<dbReference type="PROSITE" id="PS01136">
    <property type="entry name" value="UPF0034"/>
    <property type="match status" value="1"/>
</dbReference>
<dbReference type="Gene3D" id="3.20.20.70">
    <property type="entry name" value="Aldolase class I"/>
    <property type="match status" value="1"/>
</dbReference>
<dbReference type="GO" id="GO:0102266">
    <property type="term" value="F:tRNA-dihydrouridine20a synthase activity"/>
    <property type="evidence" value="ECO:0007669"/>
    <property type="project" value="UniProtKB-ARBA"/>
</dbReference>
<name>A0A8S4G8M0_PLUXY</name>
<evidence type="ECO:0000256" key="5">
    <source>
        <dbReference type="ARBA" id="ARBA00022694"/>
    </source>
</evidence>
<evidence type="ECO:0000256" key="3">
    <source>
        <dbReference type="ARBA" id="ARBA00022643"/>
    </source>
</evidence>
<evidence type="ECO:0000256" key="6">
    <source>
        <dbReference type="ARBA" id="ARBA00022857"/>
    </source>
</evidence>
<comment type="caution">
    <text evidence="12">The sequence shown here is derived from an EMBL/GenBank/DDBJ whole genome shotgun (WGS) entry which is preliminary data.</text>
</comment>
<evidence type="ECO:0000256" key="1">
    <source>
        <dbReference type="ARBA" id="ARBA00001917"/>
    </source>
</evidence>
<dbReference type="InterPro" id="IPR035587">
    <property type="entry name" value="DUS-like_FMN-bd"/>
</dbReference>